<dbReference type="Pfam" id="PF04402">
    <property type="entry name" value="SIMPL"/>
    <property type="match status" value="1"/>
</dbReference>
<sequence>MRPRLLALLVCAAASVAPPALAQQAPAPMPARISVTGEGQASRAPDLAITRLTVLRSAETAAEALKSANEAMNAVTNAMPALGVEARDLQTSGFQIAPQYRYDNRPDGTQAPPTLTGYEVRNTLTVRMRDLARIGEVLDKAVQLGVNEGGSIDFQIENVAAASDEARREAVRKARDSAAALAEAAGVKLGRIVTIEDGGSSALPPPPMPMAELRMAAPMDKVPVSVGENAVTAQVRIVFEITP</sequence>
<feature type="signal peptide" evidence="1">
    <location>
        <begin position="1"/>
        <end position="22"/>
    </location>
</feature>
<proteinExistence type="predicted"/>
<dbReference type="Gene3D" id="3.30.70.2970">
    <property type="entry name" value="Protein of unknown function (DUF541), domain 2"/>
    <property type="match status" value="1"/>
</dbReference>
<reference evidence="2 3" key="1">
    <citation type="submission" date="2020-08" db="EMBL/GenBank/DDBJ databases">
        <title>Genomic Encyclopedia of Type Strains, Phase IV (KMG-IV): sequencing the most valuable type-strain genomes for metagenomic binning, comparative biology and taxonomic classification.</title>
        <authorList>
            <person name="Goeker M."/>
        </authorList>
    </citation>
    <scope>NUCLEOTIDE SEQUENCE [LARGE SCALE GENOMIC DNA]</scope>
    <source>
        <strain evidence="2 3">DSM 102238</strain>
    </source>
</reference>
<feature type="chain" id="PRO_5030904538" description="SIMPL domain-containing protein" evidence="1">
    <location>
        <begin position="23"/>
        <end position="243"/>
    </location>
</feature>
<dbReference type="PANTHER" id="PTHR34387:SF2">
    <property type="entry name" value="SLR1258 PROTEIN"/>
    <property type="match status" value="1"/>
</dbReference>
<evidence type="ECO:0000313" key="3">
    <source>
        <dbReference type="Proteomes" id="UP000542776"/>
    </source>
</evidence>
<dbReference type="RefSeq" id="WP_183196842.1">
    <property type="nucleotide sequence ID" value="NZ_JACIEK010000001.1"/>
</dbReference>
<dbReference type="EMBL" id="JACIEK010000001">
    <property type="protein sequence ID" value="MBB3996314.1"/>
    <property type="molecule type" value="Genomic_DNA"/>
</dbReference>
<comment type="caution">
    <text evidence="2">The sequence shown here is derived from an EMBL/GenBank/DDBJ whole genome shotgun (WGS) entry which is preliminary data.</text>
</comment>
<accession>A0A7W6EEG3</accession>
<dbReference type="Proteomes" id="UP000542776">
    <property type="component" value="Unassembled WGS sequence"/>
</dbReference>
<dbReference type="AlphaFoldDB" id="A0A7W6EEG3"/>
<dbReference type="InterPro" id="IPR007497">
    <property type="entry name" value="SIMPL/DUF541"/>
</dbReference>
<organism evidence="2 3">
    <name type="scientific">Aureimonas pseudogalii</name>
    <dbReference type="NCBI Taxonomy" id="1744844"/>
    <lineage>
        <taxon>Bacteria</taxon>
        <taxon>Pseudomonadati</taxon>
        <taxon>Pseudomonadota</taxon>
        <taxon>Alphaproteobacteria</taxon>
        <taxon>Hyphomicrobiales</taxon>
        <taxon>Aurantimonadaceae</taxon>
        <taxon>Aureimonas</taxon>
    </lineage>
</organism>
<protein>
    <recommendedName>
        <fullName evidence="4">SIMPL domain-containing protein</fullName>
    </recommendedName>
</protein>
<evidence type="ECO:0000256" key="1">
    <source>
        <dbReference type="SAM" id="SignalP"/>
    </source>
</evidence>
<keyword evidence="1" id="KW-0732">Signal</keyword>
<dbReference type="GO" id="GO:0006974">
    <property type="term" value="P:DNA damage response"/>
    <property type="evidence" value="ECO:0007669"/>
    <property type="project" value="TreeGrafter"/>
</dbReference>
<name>A0A7W6EEG3_9HYPH</name>
<dbReference type="PANTHER" id="PTHR34387">
    <property type="entry name" value="SLR1258 PROTEIN"/>
    <property type="match status" value="1"/>
</dbReference>
<keyword evidence="3" id="KW-1185">Reference proteome</keyword>
<evidence type="ECO:0008006" key="4">
    <source>
        <dbReference type="Google" id="ProtNLM"/>
    </source>
</evidence>
<gene>
    <name evidence="2" type="ORF">GGR04_000135</name>
</gene>
<dbReference type="Gene3D" id="3.30.110.170">
    <property type="entry name" value="Protein of unknown function (DUF541), domain 1"/>
    <property type="match status" value="1"/>
</dbReference>
<evidence type="ECO:0000313" key="2">
    <source>
        <dbReference type="EMBL" id="MBB3996314.1"/>
    </source>
</evidence>
<dbReference type="InterPro" id="IPR052022">
    <property type="entry name" value="26kDa_periplasmic_antigen"/>
</dbReference>